<evidence type="ECO:0000256" key="5">
    <source>
        <dbReference type="ARBA" id="ARBA00022840"/>
    </source>
</evidence>
<dbReference type="Gene3D" id="2.20.70.10">
    <property type="match status" value="1"/>
</dbReference>
<dbReference type="InterPro" id="IPR004000">
    <property type="entry name" value="Actin"/>
</dbReference>
<evidence type="ECO:0000256" key="6">
    <source>
        <dbReference type="ARBA" id="ARBA00023212"/>
    </source>
</evidence>
<dbReference type="Gene3D" id="3.30.420.40">
    <property type="match status" value="1"/>
</dbReference>
<comment type="caution">
    <text evidence="9">The sequence shown here is derived from an EMBL/GenBank/DDBJ whole genome shotgun (WGS) entry which is preliminary data.</text>
</comment>
<dbReference type="InterPro" id="IPR036020">
    <property type="entry name" value="WW_dom_sf"/>
</dbReference>
<dbReference type="PANTHER" id="PTHR11937">
    <property type="entry name" value="ACTIN"/>
    <property type="match status" value="1"/>
</dbReference>
<evidence type="ECO:0000256" key="7">
    <source>
        <dbReference type="ARBA" id="ARBA00049360"/>
    </source>
</evidence>
<comment type="similarity">
    <text evidence="2">Belongs to the actin family.</text>
</comment>
<keyword evidence="4" id="KW-0547">Nucleotide-binding</keyword>
<comment type="subcellular location">
    <subcellularLocation>
        <location evidence="1">Cytoplasm</location>
        <location evidence="1">Cytoskeleton</location>
    </subcellularLocation>
</comment>
<comment type="catalytic activity">
    <reaction evidence="7">
        <text>ATP + H2O = ADP + phosphate + H(+)</text>
        <dbReference type="Rhea" id="RHEA:13065"/>
        <dbReference type="ChEBI" id="CHEBI:15377"/>
        <dbReference type="ChEBI" id="CHEBI:15378"/>
        <dbReference type="ChEBI" id="CHEBI:30616"/>
        <dbReference type="ChEBI" id="CHEBI:43474"/>
        <dbReference type="ChEBI" id="CHEBI:456216"/>
    </reaction>
</comment>
<protein>
    <recommendedName>
        <fullName evidence="8">WW domain-containing protein</fullName>
    </recommendedName>
</protein>
<dbReference type="FunFam" id="3.30.420.40:FF:000148">
    <property type="entry name" value="Actin, alpha skeletal muscle"/>
    <property type="match status" value="1"/>
</dbReference>
<dbReference type="Gene3D" id="2.30.36.70">
    <property type="entry name" value="Actin, Chain A, domain 2"/>
    <property type="match status" value="1"/>
</dbReference>
<dbReference type="PROSITE" id="PS01159">
    <property type="entry name" value="WW_DOMAIN_1"/>
    <property type="match status" value="1"/>
</dbReference>
<dbReference type="GO" id="GO:0005524">
    <property type="term" value="F:ATP binding"/>
    <property type="evidence" value="ECO:0007669"/>
    <property type="project" value="UniProtKB-KW"/>
</dbReference>
<accession>A0A813HLX9</accession>
<evidence type="ECO:0000256" key="4">
    <source>
        <dbReference type="ARBA" id="ARBA00022741"/>
    </source>
</evidence>
<name>A0A813HLX9_POLGL</name>
<dbReference type="Pfam" id="PF00397">
    <property type="entry name" value="WW"/>
    <property type="match status" value="1"/>
</dbReference>
<evidence type="ECO:0000256" key="1">
    <source>
        <dbReference type="ARBA" id="ARBA00004245"/>
    </source>
</evidence>
<dbReference type="PRINTS" id="PR00190">
    <property type="entry name" value="ACTIN"/>
</dbReference>
<evidence type="ECO:0000256" key="2">
    <source>
        <dbReference type="ARBA" id="ARBA00006752"/>
    </source>
</evidence>
<keyword evidence="10" id="KW-1185">Reference proteome</keyword>
<keyword evidence="3" id="KW-0963">Cytoplasm</keyword>
<organism evidence="9 10">
    <name type="scientific">Polarella glacialis</name>
    <name type="common">Dinoflagellate</name>
    <dbReference type="NCBI Taxonomy" id="89957"/>
    <lineage>
        <taxon>Eukaryota</taxon>
        <taxon>Sar</taxon>
        <taxon>Alveolata</taxon>
        <taxon>Dinophyceae</taxon>
        <taxon>Suessiales</taxon>
        <taxon>Suessiaceae</taxon>
        <taxon>Polarella</taxon>
    </lineage>
</organism>
<gene>
    <name evidence="9" type="ORF">PGLA1383_LOCUS54629</name>
</gene>
<feature type="domain" description="WW" evidence="8">
    <location>
        <begin position="132"/>
        <end position="166"/>
    </location>
</feature>
<evidence type="ECO:0000256" key="3">
    <source>
        <dbReference type="ARBA" id="ARBA00022490"/>
    </source>
</evidence>
<evidence type="ECO:0000259" key="8">
    <source>
        <dbReference type="PROSITE" id="PS50020"/>
    </source>
</evidence>
<dbReference type="SUPFAM" id="SSF51045">
    <property type="entry name" value="WW domain"/>
    <property type="match status" value="1"/>
</dbReference>
<keyword evidence="5" id="KW-0067">ATP-binding</keyword>
<dbReference type="SMART" id="SM00456">
    <property type="entry name" value="WW"/>
    <property type="match status" value="1"/>
</dbReference>
<dbReference type="FunFam" id="2.30.36.70:FF:000001">
    <property type="entry name" value="Actin, alpha skeletal muscle"/>
    <property type="match status" value="1"/>
</dbReference>
<dbReference type="InterPro" id="IPR001202">
    <property type="entry name" value="WW_dom"/>
</dbReference>
<dbReference type="Proteomes" id="UP000654075">
    <property type="component" value="Unassembled WGS sequence"/>
</dbReference>
<evidence type="ECO:0000313" key="9">
    <source>
        <dbReference type="EMBL" id="CAE8639603.1"/>
    </source>
</evidence>
<proteinExistence type="inferred from homology"/>
<dbReference type="GO" id="GO:0005856">
    <property type="term" value="C:cytoskeleton"/>
    <property type="evidence" value="ECO:0007669"/>
    <property type="project" value="UniProtKB-SubCell"/>
</dbReference>
<dbReference type="PROSITE" id="PS50020">
    <property type="entry name" value="WW_DOMAIN_2"/>
    <property type="match status" value="1"/>
</dbReference>
<dbReference type="EMBL" id="CAJNNV010032318">
    <property type="protein sequence ID" value="CAE8639603.1"/>
    <property type="molecule type" value="Genomic_DNA"/>
</dbReference>
<evidence type="ECO:0000313" key="10">
    <source>
        <dbReference type="Proteomes" id="UP000654075"/>
    </source>
</evidence>
<sequence length="324" mass="35755">MELGSKVILCTAVGETEDIYEDEVKDGIANCAKEQAEAWAQAAAETGEEAPDFIRRLLELTGALKDQRVAATRAGAMGTQSRLQPRFQKGMSGRYDAVVQARTSQEHRAQQARAAEAAAAFQAAEAENKLRRRLAAGWRPRFDTKSGAMYYEHLETGNTTWEKPLEEEYLDTLAIEQTEGPTSLAELVGGRPEVDFGFLLEDEEDDWPAVVLEQGSYLIKVGFAGDDSPRAVFPALVGRCKHAGVMVGMSQKDAYIGGDAQSKRGVLTLKYPVEHGIVTNRDDMQQIWHHSFYNELRANPEEHAVLLSVPPDTSRARTERATDV</sequence>
<dbReference type="InterPro" id="IPR043129">
    <property type="entry name" value="ATPase_NBD"/>
</dbReference>
<dbReference type="SUPFAM" id="SSF53067">
    <property type="entry name" value="Actin-like ATPase domain"/>
    <property type="match status" value="1"/>
</dbReference>
<dbReference type="CDD" id="cd00201">
    <property type="entry name" value="WW"/>
    <property type="match status" value="1"/>
</dbReference>
<dbReference type="OMA" id="CHNRATA"/>
<dbReference type="AlphaFoldDB" id="A0A813HLX9"/>
<dbReference type="Pfam" id="PF00022">
    <property type="entry name" value="Actin"/>
    <property type="match status" value="1"/>
</dbReference>
<reference evidence="9" key="1">
    <citation type="submission" date="2021-02" db="EMBL/GenBank/DDBJ databases">
        <authorList>
            <person name="Dougan E. K."/>
            <person name="Rhodes N."/>
            <person name="Thang M."/>
            <person name="Chan C."/>
        </authorList>
    </citation>
    <scope>NUCLEOTIDE SEQUENCE</scope>
</reference>
<keyword evidence="6" id="KW-0206">Cytoskeleton</keyword>